<evidence type="ECO:0000256" key="2">
    <source>
        <dbReference type="SAM" id="SignalP"/>
    </source>
</evidence>
<evidence type="ECO:0008006" key="5">
    <source>
        <dbReference type="Google" id="ProtNLM"/>
    </source>
</evidence>
<keyword evidence="4" id="KW-1185">Reference proteome</keyword>
<feature type="compositionally biased region" description="Acidic residues" evidence="1">
    <location>
        <begin position="77"/>
        <end position="91"/>
    </location>
</feature>
<evidence type="ECO:0000313" key="3">
    <source>
        <dbReference type="EMBL" id="KAH7139273.1"/>
    </source>
</evidence>
<accession>A0A9P9EKD6</accession>
<feature type="chain" id="PRO_5040180168" description="Secreted protein" evidence="2">
    <location>
        <begin position="29"/>
        <end position="125"/>
    </location>
</feature>
<feature type="signal peptide" evidence="2">
    <location>
        <begin position="1"/>
        <end position="28"/>
    </location>
</feature>
<reference evidence="3" key="1">
    <citation type="journal article" date="2021" name="Nat. Commun.">
        <title>Genetic determinants of endophytism in the Arabidopsis root mycobiome.</title>
        <authorList>
            <person name="Mesny F."/>
            <person name="Miyauchi S."/>
            <person name="Thiergart T."/>
            <person name="Pickel B."/>
            <person name="Atanasova L."/>
            <person name="Karlsson M."/>
            <person name="Huettel B."/>
            <person name="Barry K.W."/>
            <person name="Haridas S."/>
            <person name="Chen C."/>
            <person name="Bauer D."/>
            <person name="Andreopoulos W."/>
            <person name="Pangilinan J."/>
            <person name="LaButti K."/>
            <person name="Riley R."/>
            <person name="Lipzen A."/>
            <person name="Clum A."/>
            <person name="Drula E."/>
            <person name="Henrissat B."/>
            <person name="Kohler A."/>
            <person name="Grigoriev I.V."/>
            <person name="Martin F.M."/>
            <person name="Hacquard S."/>
        </authorList>
    </citation>
    <scope>NUCLEOTIDE SEQUENCE</scope>
    <source>
        <strain evidence="3">MPI-CAGE-CH-0243</strain>
    </source>
</reference>
<name>A0A9P9EKD6_9PLEO</name>
<sequence length="125" mass="13757">MCSDQRPMSKCCMVVMLLLSLFWPRRSSDPIFMPHRIVPPWSKLHGASASSKAGHARGAGEARSAVLSSLLPHIHADDDDDDDEDDEDDEATPQPHTCIHTLRKRDSIGAHMRLSGSPFPLGKDS</sequence>
<protein>
    <recommendedName>
        <fullName evidence="5">Secreted protein</fullName>
    </recommendedName>
</protein>
<evidence type="ECO:0000313" key="4">
    <source>
        <dbReference type="Proteomes" id="UP000700596"/>
    </source>
</evidence>
<organism evidence="3 4">
    <name type="scientific">Dendryphion nanum</name>
    <dbReference type="NCBI Taxonomy" id="256645"/>
    <lineage>
        <taxon>Eukaryota</taxon>
        <taxon>Fungi</taxon>
        <taxon>Dikarya</taxon>
        <taxon>Ascomycota</taxon>
        <taxon>Pezizomycotina</taxon>
        <taxon>Dothideomycetes</taxon>
        <taxon>Pleosporomycetidae</taxon>
        <taxon>Pleosporales</taxon>
        <taxon>Torulaceae</taxon>
        <taxon>Dendryphion</taxon>
    </lineage>
</organism>
<comment type="caution">
    <text evidence="3">The sequence shown here is derived from an EMBL/GenBank/DDBJ whole genome shotgun (WGS) entry which is preliminary data.</text>
</comment>
<dbReference type="Proteomes" id="UP000700596">
    <property type="component" value="Unassembled WGS sequence"/>
</dbReference>
<keyword evidence="2" id="KW-0732">Signal</keyword>
<feature type="compositionally biased region" description="Low complexity" evidence="1">
    <location>
        <begin position="43"/>
        <end position="53"/>
    </location>
</feature>
<feature type="region of interest" description="Disordered" evidence="1">
    <location>
        <begin position="43"/>
        <end position="104"/>
    </location>
</feature>
<gene>
    <name evidence="3" type="ORF">B0J11DRAFT_39748</name>
</gene>
<dbReference type="EMBL" id="JAGMWT010000001">
    <property type="protein sequence ID" value="KAH7139273.1"/>
    <property type="molecule type" value="Genomic_DNA"/>
</dbReference>
<dbReference type="AlphaFoldDB" id="A0A9P9EKD6"/>
<proteinExistence type="predicted"/>
<evidence type="ECO:0000256" key="1">
    <source>
        <dbReference type="SAM" id="MobiDB-lite"/>
    </source>
</evidence>